<dbReference type="RefSeq" id="WP_286354162.1">
    <property type="nucleotide sequence ID" value="NZ_AP027079.1"/>
</dbReference>
<evidence type="ECO:0000313" key="6">
    <source>
        <dbReference type="Proteomes" id="UP001242010"/>
    </source>
</evidence>
<name>A0ABM8DTR8_9BACT</name>
<dbReference type="Pfam" id="PF02719">
    <property type="entry name" value="Polysacc_synt_2"/>
    <property type="match status" value="1"/>
</dbReference>
<accession>A0ABM8DTR8</accession>
<keyword evidence="3" id="KW-0812">Transmembrane</keyword>
<evidence type="ECO:0000313" key="5">
    <source>
        <dbReference type="EMBL" id="BDU70444.1"/>
    </source>
</evidence>
<evidence type="ECO:0000259" key="4">
    <source>
        <dbReference type="Pfam" id="PF02719"/>
    </source>
</evidence>
<feature type="compositionally biased region" description="Basic and acidic residues" evidence="2">
    <location>
        <begin position="635"/>
        <end position="644"/>
    </location>
</feature>
<keyword evidence="3" id="KW-1133">Transmembrane helix</keyword>
<comment type="similarity">
    <text evidence="1">Belongs to the polysaccharide synthase family.</text>
</comment>
<dbReference type="Proteomes" id="UP001242010">
    <property type="component" value="Chromosome"/>
</dbReference>
<dbReference type="EMBL" id="AP027079">
    <property type="protein sequence ID" value="BDU70444.1"/>
    <property type="molecule type" value="Genomic_DNA"/>
</dbReference>
<dbReference type="InterPro" id="IPR003869">
    <property type="entry name" value="Polysac_CapD-like"/>
</dbReference>
<keyword evidence="3" id="KW-0472">Membrane</keyword>
<sequence length="658" mass="72031">MNPPPSYRPSLPPPSTLDQPLLRQGVKLVLDGGAALVAWMLCERVFVGAHLTPHGALKWTLLALAINLVFQLTRQHYRLIGFRDAVRLAMATTTLLVMSAFVTILAREFHSVFDLETAMASALTTGGLWLTLRGAIRARHERDLGIDQLPDGAIPHRTLIVGAGRAGLMIAEELKRHPELGTRIVGFIDDALDKQGIRIQGTRVLGPSRLLHQIIRKEEATQVVLAIPSAPGSVIRQLTDVVRSAGIEVKTTPGLFNLLGSRAWKPELQDVSIEDLLRREPVELDQSSLNLVLEDAVVLITGGGGSIGGEIARQVAAFRPARIVLLGRGENSLWETERSLRSLFPNQGLSLELCDVRNPIRLQQVFNRWKPQVVFHAAAHKHVPYLEAHPEEAVDNNVFGTLNVVNAALAVGTHTFVNISTDKAVNPTNVLGATKRIAESLVLRAARRAPEGTRYVSVRFGNVLGSRGSVIPIFKEQIRVGGPITVTHPDMTRYFMTIPEASQLVLQAGILGDTAKVYVLDMGDPVKIVDLATDMARLSGLLPGQDIEVQFSGIRPGEKLFEELFTQQEESRTGVHPKVFNANPEELDDDLLEEGAAALRLSIMEGEGRRQAQILRWLQQLVPTYAPSPSGLGRYSEEARDRRSSGAHAIYVPKAQQA</sequence>
<dbReference type="Gene3D" id="3.40.50.720">
    <property type="entry name" value="NAD(P)-binding Rossmann-like Domain"/>
    <property type="match status" value="2"/>
</dbReference>
<keyword evidence="6" id="KW-1185">Reference proteome</keyword>
<proteinExistence type="inferred from homology"/>
<evidence type="ECO:0000256" key="2">
    <source>
        <dbReference type="SAM" id="MobiDB-lite"/>
    </source>
</evidence>
<dbReference type="PANTHER" id="PTHR43318:SF1">
    <property type="entry name" value="POLYSACCHARIDE BIOSYNTHESIS PROTEIN EPSC-RELATED"/>
    <property type="match status" value="1"/>
</dbReference>
<dbReference type="InterPro" id="IPR036291">
    <property type="entry name" value="NAD(P)-bd_dom_sf"/>
</dbReference>
<evidence type="ECO:0000256" key="1">
    <source>
        <dbReference type="ARBA" id="ARBA00007430"/>
    </source>
</evidence>
<feature type="domain" description="Polysaccharide biosynthesis protein CapD-like" evidence="4">
    <location>
        <begin position="298"/>
        <end position="583"/>
    </location>
</feature>
<dbReference type="InterPro" id="IPR051203">
    <property type="entry name" value="Polysaccharide_Synthase-Rel"/>
</dbReference>
<protein>
    <submittedName>
        <fullName evidence="5">Polysaccharide biosynthesis protein</fullName>
    </submittedName>
</protein>
<dbReference type="PANTHER" id="PTHR43318">
    <property type="entry name" value="UDP-N-ACETYLGLUCOSAMINE 4,6-DEHYDRATASE"/>
    <property type="match status" value="1"/>
</dbReference>
<feature type="transmembrane region" description="Helical" evidence="3">
    <location>
        <begin position="85"/>
        <end position="106"/>
    </location>
</feature>
<feature type="region of interest" description="Disordered" evidence="2">
    <location>
        <begin position="629"/>
        <end position="658"/>
    </location>
</feature>
<feature type="transmembrane region" description="Helical" evidence="3">
    <location>
        <begin position="56"/>
        <end position="73"/>
    </location>
</feature>
<organism evidence="5 6">
    <name type="scientific">Geothrix oryzae</name>
    <dbReference type="NCBI Taxonomy" id="2927975"/>
    <lineage>
        <taxon>Bacteria</taxon>
        <taxon>Pseudomonadati</taxon>
        <taxon>Acidobacteriota</taxon>
        <taxon>Holophagae</taxon>
        <taxon>Holophagales</taxon>
        <taxon>Holophagaceae</taxon>
        <taxon>Geothrix</taxon>
    </lineage>
</organism>
<dbReference type="SUPFAM" id="SSF51735">
    <property type="entry name" value="NAD(P)-binding Rossmann-fold domains"/>
    <property type="match status" value="2"/>
</dbReference>
<dbReference type="CDD" id="cd05237">
    <property type="entry name" value="UDP_invert_4-6DH_SDR_e"/>
    <property type="match status" value="1"/>
</dbReference>
<gene>
    <name evidence="5" type="ORF">GETHOR_25450</name>
</gene>
<evidence type="ECO:0000256" key="3">
    <source>
        <dbReference type="SAM" id="Phobius"/>
    </source>
</evidence>
<reference evidence="6" key="1">
    <citation type="journal article" date="2023" name="Int. J. Syst. Evol. Microbiol.">
        <title>Mesoterricola silvestris gen. nov., sp. nov., Mesoterricola sediminis sp. nov., Geothrix oryzae sp. nov., Geothrix edaphica sp. nov., Geothrix rubra sp. nov., and Geothrix limicola sp. nov., six novel members of Acidobacteriota isolated from soils.</title>
        <authorList>
            <person name="Itoh H."/>
            <person name="Sugisawa Y."/>
            <person name="Mise K."/>
            <person name="Xu Z."/>
            <person name="Kuniyasu M."/>
            <person name="Ushijima N."/>
            <person name="Kawano K."/>
            <person name="Kobayashi E."/>
            <person name="Shiratori Y."/>
            <person name="Masuda Y."/>
            <person name="Senoo K."/>
        </authorList>
    </citation>
    <scope>NUCLEOTIDE SEQUENCE [LARGE SCALE GENOMIC DNA]</scope>
    <source>
        <strain evidence="6">Red222</strain>
    </source>
</reference>
<dbReference type="Pfam" id="PF13727">
    <property type="entry name" value="CoA_binding_3"/>
    <property type="match status" value="1"/>
</dbReference>